<feature type="signal peptide" evidence="2">
    <location>
        <begin position="1"/>
        <end position="18"/>
    </location>
</feature>
<feature type="compositionally biased region" description="Low complexity" evidence="1">
    <location>
        <begin position="134"/>
        <end position="146"/>
    </location>
</feature>
<protein>
    <submittedName>
        <fullName evidence="3">Uncharacterized protein</fullName>
    </submittedName>
</protein>
<evidence type="ECO:0000313" key="4">
    <source>
        <dbReference type="Proteomes" id="UP000016930"/>
    </source>
</evidence>
<feature type="region of interest" description="Disordered" evidence="1">
    <location>
        <begin position="21"/>
        <end position="57"/>
    </location>
</feature>
<evidence type="ECO:0000313" key="3">
    <source>
        <dbReference type="EMBL" id="EMD42030.1"/>
    </source>
</evidence>
<feature type="chain" id="PRO_5004023832" evidence="2">
    <location>
        <begin position="19"/>
        <end position="182"/>
    </location>
</feature>
<reference evidence="3 4" key="1">
    <citation type="journal article" date="2012" name="Proc. Natl. Acad. Sci. U.S.A.">
        <title>Comparative genomics of Ceriporiopsis subvermispora and Phanerochaete chrysosporium provide insight into selective ligninolysis.</title>
        <authorList>
            <person name="Fernandez-Fueyo E."/>
            <person name="Ruiz-Duenas F.J."/>
            <person name="Ferreira P."/>
            <person name="Floudas D."/>
            <person name="Hibbett D.S."/>
            <person name="Canessa P."/>
            <person name="Larrondo L.F."/>
            <person name="James T.Y."/>
            <person name="Seelenfreund D."/>
            <person name="Lobos S."/>
            <person name="Polanco R."/>
            <person name="Tello M."/>
            <person name="Honda Y."/>
            <person name="Watanabe T."/>
            <person name="Watanabe T."/>
            <person name="Ryu J.S."/>
            <person name="Kubicek C.P."/>
            <person name="Schmoll M."/>
            <person name="Gaskell J."/>
            <person name="Hammel K.E."/>
            <person name="St John F.J."/>
            <person name="Vanden Wymelenberg A."/>
            <person name="Sabat G."/>
            <person name="Splinter BonDurant S."/>
            <person name="Syed K."/>
            <person name="Yadav J.S."/>
            <person name="Doddapaneni H."/>
            <person name="Subramanian V."/>
            <person name="Lavin J.L."/>
            <person name="Oguiza J.A."/>
            <person name="Perez G."/>
            <person name="Pisabarro A.G."/>
            <person name="Ramirez L."/>
            <person name="Santoyo F."/>
            <person name="Master E."/>
            <person name="Coutinho P.M."/>
            <person name="Henrissat B."/>
            <person name="Lombard V."/>
            <person name="Magnuson J.K."/>
            <person name="Kuees U."/>
            <person name="Hori C."/>
            <person name="Igarashi K."/>
            <person name="Samejima M."/>
            <person name="Held B.W."/>
            <person name="Barry K.W."/>
            <person name="LaButti K.M."/>
            <person name="Lapidus A."/>
            <person name="Lindquist E.A."/>
            <person name="Lucas S.M."/>
            <person name="Riley R."/>
            <person name="Salamov A.A."/>
            <person name="Hoffmeister D."/>
            <person name="Schwenk D."/>
            <person name="Hadar Y."/>
            <person name="Yarden O."/>
            <person name="de Vries R.P."/>
            <person name="Wiebenga A."/>
            <person name="Stenlid J."/>
            <person name="Eastwood D."/>
            <person name="Grigoriev I.V."/>
            <person name="Berka R.M."/>
            <person name="Blanchette R.A."/>
            <person name="Kersten P."/>
            <person name="Martinez A.T."/>
            <person name="Vicuna R."/>
            <person name="Cullen D."/>
        </authorList>
    </citation>
    <scope>NUCLEOTIDE SEQUENCE [LARGE SCALE GENOMIC DNA]</scope>
    <source>
        <strain evidence="3 4">B</strain>
    </source>
</reference>
<gene>
    <name evidence="3" type="ORF">CERSUDRAFT_110569</name>
</gene>
<feature type="compositionally biased region" description="Low complexity" evidence="1">
    <location>
        <begin position="97"/>
        <end position="126"/>
    </location>
</feature>
<feature type="compositionally biased region" description="Low complexity" evidence="1">
    <location>
        <begin position="21"/>
        <end position="55"/>
    </location>
</feature>
<evidence type="ECO:0000256" key="2">
    <source>
        <dbReference type="SAM" id="SignalP"/>
    </source>
</evidence>
<feature type="region of interest" description="Disordered" evidence="1">
    <location>
        <begin position="91"/>
        <end position="146"/>
    </location>
</feature>
<dbReference type="Proteomes" id="UP000016930">
    <property type="component" value="Unassembled WGS sequence"/>
</dbReference>
<proteinExistence type="predicted"/>
<accession>M2RC48</accession>
<dbReference type="OrthoDB" id="2804578at2759"/>
<organism evidence="3 4">
    <name type="scientific">Ceriporiopsis subvermispora (strain B)</name>
    <name type="common">White-rot fungus</name>
    <name type="synonym">Gelatoporia subvermispora</name>
    <dbReference type="NCBI Taxonomy" id="914234"/>
    <lineage>
        <taxon>Eukaryota</taxon>
        <taxon>Fungi</taxon>
        <taxon>Dikarya</taxon>
        <taxon>Basidiomycota</taxon>
        <taxon>Agaricomycotina</taxon>
        <taxon>Agaricomycetes</taxon>
        <taxon>Polyporales</taxon>
        <taxon>Gelatoporiaceae</taxon>
        <taxon>Gelatoporia</taxon>
    </lineage>
</organism>
<dbReference type="EMBL" id="KB445791">
    <property type="protein sequence ID" value="EMD42030.1"/>
    <property type="molecule type" value="Genomic_DNA"/>
</dbReference>
<sequence>MRAGYFFASLLLPFLAAAQSSSQSPQSSQSAQQSQSGSQAPSGSGSGSGSSQASQTPSVILSTSFSTGVVLETSGGQRVEATVTSPVVFTITPAPAPTAGNGTSGSSNSASSSSSLPPASTAPANIDGGGNGPNGAPSPGASAPHGIFGPNDSYTAGALSLHVNAFFATIAGVAIGSTLVFA</sequence>
<dbReference type="AlphaFoldDB" id="M2RC48"/>
<name>M2RC48_CERS8</name>
<keyword evidence="4" id="KW-1185">Reference proteome</keyword>
<dbReference type="HOGENOM" id="CLU_120085_0_0_1"/>
<evidence type="ECO:0000256" key="1">
    <source>
        <dbReference type="SAM" id="MobiDB-lite"/>
    </source>
</evidence>
<dbReference type="STRING" id="914234.M2RC48"/>
<keyword evidence="2" id="KW-0732">Signal</keyword>